<protein>
    <recommendedName>
        <fullName evidence="3">Phosphoglycerate mutase</fullName>
    </recommendedName>
</protein>
<dbReference type="VEuPathDB" id="FungiDB:PSTT_11108"/>
<evidence type="ECO:0000313" key="2">
    <source>
        <dbReference type="Proteomes" id="UP000239156"/>
    </source>
</evidence>
<sequence length="256" mass="28328">MVAPKRLPRVYCVRHGPTEWSINGRHTGTTDLPLTEGGEKIVADSSARLVGPNKILDPQLLTKILISPRQRAKRTFELLFGESLPAFEIEENVREWTYGDYEGGVLLESNQIISRLLLISMDVILPPGLWKHEVAEIRKQKGLPSGRGGWDIWVDGCEGGESPEEITARVDCVVRKVKDLHRAWVEDPDRKAEDKGGDVLIVTHGHFSRCFVARWLGLPLPHGGLFTVETGSVTIGQYYGASLDFPILGGLNIGCV</sequence>
<dbReference type="VEuPathDB" id="FungiDB:PSHT_12835"/>
<dbReference type="SMART" id="SM00855">
    <property type="entry name" value="PGAM"/>
    <property type="match status" value="1"/>
</dbReference>
<dbReference type="InterPro" id="IPR013078">
    <property type="entry name" value="His_Pase_superF_clade-1"/>
</dbReference>
<dbReference type="SUPFAM" id="SSF53254">
    <property type="entry name" value="Phosphoglycerate mutase-like"/>
    <property type="match status" value="1"/>
</dbReference>
<dbReference type="CDD" id="cd07067">
    <property type="entry name" value="HP_PGM_like"/>
    <property type="match status" value="1"/>
</dbReference>
<dbReference type="PANTHER" id="PTHR48100">
    <property type="entry name" value="BROAD-SPECIFICITY PHOSPHATASE YOR283W-RELATED"/>
    <property type="match status" value="1"/>
</dbReference>
<reference evidence="1" key="1">
    <citation type="submission" date="2017-12" db="EMBL/GenBank/DDBJ databases">
        <title>Gene loss provides genomic basis for host adaptation in cereal stripe rust fungi.</title>
        <authorList>
            <person name="Xia C."/>
        </authorList>
    </citation>
    <scope>NUCLEOTIDE SEQUENCE [LARGE SCALE GENOMIC DNA]</scope>
    <source>
        <strain evidence="1">93-210</strain>
    </source>
</reference>
<dbReference type="Gene3D" id="3.40.50.1240">
    <property type="entry name" value="Phosphoglycerate mutase-like"/>
    <property type="match status" value="1"/>
</dbReference>
<evidence type="ECO:0008006" key="3">
    <source>
        <dbReference type="Google" id="ProtNLM"/>
    </source>
</evidence>
<evidence type="ECO:0000313" key="1">
    <source>
        <dbReference type="EMBL" id="POW03417.1"/>
    </source>
</evidence>
<dbReference type="InterPro" id="IPR029033">
    <property type="entry name" value="His_PPase_superfam"/>
</dbReference>
<comment type="caution">
    <text evidence="1">The sequence shown here is derived from an EMBL/GenBank/DDBJ whole genome shotgun (WGS) entry which is preliminary data.</text>
</comment>
<dbReference type="AlphaFoldDB" id="A0A2S4V1N9"/>
<proteinExistence type="predicted"/>
<dbReference type="Proteomes" id="UP000239156">
    <property type="component" value="Unassembled WGS sequence"/>
</dbReference>
<dbReference type="EMBL" id="PKSL01000126">
    <property type="protein sequence ID" value="POW03417.1"/>
    <property type="molecule type" value="Genomic_DNA"/>
</dbReference>
<dbReference type="GO" id="GO:0050278">
    <property type="term" value="F:sedoheptulose-bisphosphatase activity"/>
    <property type="evidence" value="ECO:0007669"/>
    <property type="project" value="TreeGrafter"/>
</dbReference>
<name>A0A2S4V1N9_9BASI</name>
<accession>A0A2S4V1N9</accession>
<organism evidence="1 2">
    <name type="scientific">Puccinia striiformis</name>
    <dbReference type="NCBI Taxonomy" id="27350"/>
    <lineage>
        <taxon>Eukaryota</taxon>
        <taxon>Fungi</taxon>
        <taxon>Dikarya</taxon>
        <taxon>Basidiomycota</taxon>
        <taxon>Pucciniomycotina</taxon>
        <taxon>Pucciniomycetes</taxon>
        <taxon>Pucciniales</taxon>
        <taxon>Pucciniaceae</taxon>
        <taxon>Puccinia</taxon>
    </lineage>
</organism>
<dbReference type="PANTHER" id="PTHR48100:SF15">
    <property type="entry name" value="SEDOHEPTULOSE 1,7-BISPHOSPHATASE"/>
    <property type="match status" value="1"/>
</dbReference>
<dbReference type="InterPro" id="IPR050275">
    <property type="entry name" value="PGM_Phosphatase"/>
</dbReference>
<gene>
    <name evidence="1" type="ORF">PSTT_11108</name>
</gene>
<dbReference type="Pfam" id="PF00300">
    <property type="entry name" value="His_Phos_1"/>
    <property type="match status" value="2"/>
</dbReference>
<dbReference type="GO" id="GO:0046390">
    <property type="term" value="P:ribose phosphate biosynthetic process"/>
    <property type="evidence" value="ECO:0007669"/>
    <property type="project" value="TreeGrafter"/>
</dbReference>
<keyword evidence="2" id="KW-1185">Reference proteome</keyword>